<dbReference type="OrthoDB" id="1926212at2759"/>
<evidence type="ECO:0000313" key="3">
    <source>
        <dbReference type="EMBL" id="KAJ3603676.1"/>
    </source>
</evidence>
<dbReference type="SMART" id="SM00028">
    <property type="entry name" value="TPR"/>
    <property type="match status" value="7"/>
</dbReference>
<dbReference type="AlphaFoldDB" id="A0A9Q0ED93"/>
<keyword evidence="4" id="KW-1185">Reference proteome</keyword>
<reference evidence="3" key="1">
    <citation type="submission" date="2022-07" db="EMBL/GenBank/DDBJ databases">
        <title>Chromosome-level genome of Muraenolepis orangiensis.</title>
        <authorList>
            <person name="Kim J."/>
        </authorList>
    </citation>
    <scope>NUCLEOTIDE SEQUENCE</scope>
    <source>
        <strain evidence="3">KU_S4_2022</strain>
        <tissue evidence="3">Muscle</tissue>
    </source>
</reference>
<dbReference type="InterPro" id="IPR019734">
    <property type="entry name" value="TPR_rpt"/>
</dbReference>
<proteinExistence type="predicted"/>
<dbReference type="PROSITE" id="PS50005">
    <property type="entry name" value="TPR"/>
    <property type="match status" value="3"/>
</dbReference>
<gene>
    <name evidence="3" type="ORF">NHX12_028420</name>
</gene>
<dbReference type="InterPro" id="IPR011990">
    <property type="entry name" value="TPR-like_helical_dom_sf"/>
</dbReference>
<sequence>MDQGQYEKAVRCFSKAIILQPNQAQLYSSQGEAYLILGDFQSAAGSYQQACRLESSGGSILHTRLSLIYHLQGQCLFDGGLYLAALESFSKAAELNPQRRAHTLRSLACLSALGRYRDCLRLVSYWLAERPSSDLYVLRARLYKRLGRPAACYHDNRTALLLEPASPVATALRSQLRAGSDIARQEAVDHALAGRLPRALAKITSALTLCPQEPRHYLLRGILHRRMKDFTSSIDDLVQALVLTYNDFGVRCSGRCLLLQGQWGSALSDCQQAEVLNPGDQNTRTRLASLHHNLGVHHYQHSKAVFYQNRSRTCKILQDPDLQQLSLEDALRTLVLDPENQEVLPLVLSHYPGCSAAEVMSGPDGVAVRARLLQTIGWQPSAPRQPSTGSDTMTLANESADRQADQSKEDHGKPCVGQSELRELVTRRVQMKQAVRSFLSHRLPLHQPGPSLSPP</sequence>
<accession>A0A9Q0ED93</accession>
<evidence type="ECO:0000256" key="1">
    <source>
        <dbReference type="PROSITE-ProRule" id="PRU00339"/>
    </source>
</evidence>
<feature type="repeat" description="TPR" evidence="1">
    <location>
        <begin position="1"/>
        <end position="23"/>
    </location>
</feature>
<evidence type="ECO:0000256" key="2">
    <source>
        <dbReference type="SAM" id="MobiDB-lite"/>
    </source>
</evidence>
<protein>
    <recommendedName>
        <fullName evidence="5">Tetratricopeptide repeat protein 16</fullName>
    </recommendedName>
</protein>
<dbReference type="Proteomes" id="UP001148018">
    <property type="component" value="Unassembled WGS sequence"/>
</dbReference>
<comment type="caution">
    <text evidence="3">The sequence shown here is derived from an EMBL/GenBank/DDBJ whole genome shotgun (WGS) entry which is preliminary data.</text>
</comment>
<dbReference type="PANTHER" id="PTHR45153:SF1">
    <property type="entry name" value="TETRATRICOPEPTIDE REPEAT PROTEIN 16"/>
    <property type="match status" value="1"/>
</dbReference>
<organism evidence="3 4">
    <name type="scientific">Muraenolepis orangiensis</name>
    <name type="common">Patagonian moray cod</name>
    <dbReference type="NCBI Taxonomy" id="630683"/>
    <lineage>
        <taxon>Eukaryota</taxon>
        <taxon>Metazoa</taxon>
        <taxon>Chordata</taxon>
        <taxon>Craniata</taxon>
        <taxon>Vertebrata</taxon>
        <taxon>Euteleostomi</taxon>
        <taxon>Actinopterygii</taxon>
        <taxon>Neopterygii</taxon>
        <taxon>Teleostei</taxon>
        <taxon>Neoteleostei</taxon>
        <taxon>Acanthomorphata</taxon>
        <taxon>Zeiogadaria</taxon>
        <taxon>Gadariae</taxon>
        <taxon>Gadiformes</taxon>
        <taxon>Muraenolepidoidei</taxon>
        <taxon>Muraenolepididae</taxon>
        <taxon>Muraenolepis</taxon>
    </lineage>
</organism>
<feature type="compositionally biased region" description="Basic and acidic residues" evidence="2">
    <location>
        <begin position="399"/>
        <end position="413"/>
    </location>
</feature>
<keyword evidence="1" id="KW-0802">TPR repeat</keyword>
<evidence type="ECO:0008006" key="5">
    <source>
        <dbReference type="Google" id="ProtNLM"/>
    </source>
</evidence>
<name>A0A9Q0ED93_9TELE</name>
<dbReference type="Pfam" id="PF13181">
    <property type="entry name" value="TPR_8"/>
    <property type="match status" value="1"/>
</dbReference>
<dbReference type="SUPFAM" id="SSF48452">
    <property type="entry name" value="TPR-like"/>
    <property type="match status" value="2"/>
</dbReference>
<dbReference type="Pfam" id="PF13414">
    <property type="entry name" value="TPR_11"/>
    <property type="match status" value="1"/>
</dbReference>
<dbReference type="Gene3D" id="1.25.40.10">
    <property type="entry name" value="Tetratricopeptide repeat domain"/>
    <property type="match status" value="3"/>
</dbReference>
<dbReference type="EMBL" id="JANIIK010000044">
    <property type="protein sequence ID" value="KAJ3603676.1"/>
    <property type="molecule type" value="Genomic_DNA"/>
</dbReference>
<feature type="repeat" description="TPR" evidence="1">
    <location>
        <begin position="66"/>
        <end position="99"/>
    </location>
</feature>
<feature type="repeat" description="TPR" evidence="1">
    <location>
        <begin position="24"/>
        <end position="57"/>
    </location>
</feature>
<dbReference type="PANTHER" id="PTHR45153">
    <property type="entry name" value="TETRATRICOPEPTIDE REPEAT PROTEIN 16"/>
    <property type="match status" value="1"/>
</dbReference>
<evidence type="ECO:0000313" key="4">
    <source>
        <dbReference type="Proteomes" id="UP001148018"/>
    </source>
</evidence>
<feature type="region of interest" description="Disordered" evidence="2">
    <location>
        <begin position="398"/>
        <end position="421"/>
    </location>
</feature>